<protein>
    <submittedName>
        <fullName evidence="1">Phage tail protein</fullName>
    </submittedName>
</protein>
<reference evidence="1" key="1">
    <citation type="journal article" date="2020" name="Environ. Microbiol.">
        <title>The novel and transferable erm(51) gene confers Macrolides, Lincosamides, and Streptogramins B (MLSB) resistance to clonal Rhodococcus equi in the environment.</title>
        <authorList>
            <person name="Huber L."/>
            <person name="Giguere S."/>
            <person name="Slovis N.M."/>
            <person name="Alvarez-Narvaez S."/>
            <person name="Hart K.A."/>
            <person name="Greiter M."/>
            <person name="Morris E.R.A."/>
            <person name="Cohen N.D."/>
        </authorList>
    </citation>
    <scope>NUCLEOTIDE SEQUENCE</scope>
    <source>
        <strain evidence="1">Lh_116_1</strain>
    </source>
</reference>
<proteinExistence type="predicted"/>
<name>A0A9Q5EWN3_RHOHA</name>
<dbReference type="AlphaFoldDB" id="A0A9Q5EWN3"/>
<evidence type="ECO:0000313" key="1">
    <source>
        <dbReference type="EMBL" id="NKT77236.1"/>
    </source>
</evidence>
<dbReference type="EMBL" id="WVBC01000002">
    <property type="protein sequence ID" value="NKT77236.1"/>
    <property type="molecule type" value="Genomic_DNA"/>
</dbReference>
<organism evidence="1 2">
    <name type="scientific">Rhodococcus hoagii</name>
    <name type="common">Corynebacterium equii</name>
    <dbReference type="NCBI Taxonomy" id="43767"/>
    <lineage>
        <taxon>Bacteria</taxon>
        <taxon>Bacillati</taxon>
        <taxon>Actinomycetota</taxon>
        <taxon>Actinomycetes</taxon>
        <taxon>Mycobacteriales</taxon>
        <taxon>Nocardiaceae</taxon>
        <taxon>Prescottella</taxon>
    </lineage>
</organism>
<dbReference type="Proteomes" id="UP000603463">
    <property type="component" value="Unassembled WGS sequence"/>
</dbReference>
<evidence type="ECO:0000313" key="2">
    <source>
        <dbReference type="Proteomes" id="UP000603463"/>
    </source>
</evidence>
<comment type="caution">
    <text evidence="1">The sequence shown here is derived from an EMBL/GenBank/DDBJ whole genome shotgun (WGS) entry which is preliminary data.</text>
</comment>
<gene>
    <name evidence="1" type="ORF">GS882_03240</name>
</gene>
<accession>A0A9Q5EWN3</accession>
<sequence>MPTKNSSRTIVQIEGCNGSWFTLSGPGMGKEGVFLGTNVEGIYDAPVKTIYTEHANQIGASFAGVKNLKRDIVFGVTIGDTDNSDWQKNDSEWRKAWSYTKDSKLWIETNDSRRYLKLRLAEQPVFRPERDPNLMQVERVGMTCVAADPWWYEEDATGEWISQTGKDSGVVAIENPTDQEVWLKWIFQGPGSWTIPDFSFGDDRFENPVAHANRGIQMPAMLPGAKWVVDTDPMEDTLRDTNGSQIWSLMRGKDFLYPIPPYTERTELPVSVTGSVAGAGIQVRIPRTWSRPWGLQ</sequence>